<keyword evidence="8" id="KW-1185">Reference proteome</keyword>
<evidence type="ECO:0000256" key="2">
    <source>
        <dbReference type="ARBA" id="ARBA00023125"/>
    </source>
</evidence>
<dbReference type="Proteomes" id="UP001151760">
    <property type="component" value="Unassembled WGS sequence"/>
</dbReference>
<reference evidence="7" key="2">
    <citation type="submission" date="2022-01" db="EMBL/GenBank/DDBJ databases">
        <authorList>
            <person name="Yamashiro T."/>
            <person name="Shiraishi A."/>
            <person name="Satake H."/>
            <person name="Nakayama K."/>
        </authorList>
    </citation>
    <scope>NUCLEOTIDE SEQUENCE</scope>
</reference>
<keyword evidence="3" id="KW-0804">Transcription</keyword>
<evidence type="ECO:0000256" key="4">
    <source>
        <dbReference type="ARBA" id="ARBA00023242"/>
    </source>
</evidence>
<feature type="region of interest" description="Disordered" evidence="5">
    <location>
        <begin position="351"/>
        <end position="378"/>
    </location>
</feature>
<dbReference type="InterPro" id="IPR003441">
    <property type="entry name" value="NAC-dom"/>
</dbReference>
<dbReference type="PROSITE" id="PS51005">
    <property type="entry name" value="NAC"/>
    <property type="match status" value="2"/>
</dbReference>
<comment type="caution">
    <text evidence="7">The sequence shown here is derived from an EMBL/GenBank/DDBJ whole genome shotgun (WGS) entry which is preliminary data.</text>
</comment>
<reference evidence="7" key="1">
    <citation type="journal article" date="2022" name="Int. J. Mol. Sci.">
        <title>Draft Genome of Tanacetum Coccineum: Genomic Comparison of Closely Related Tanacetum-Family Plants.</title>
        <authorList>
            <person name="Yamashiro T."/>
            <person name="Shiraishi A."/>
            <person name="Nakayama K."/>
            <person name="Satake H."/>
        </authorList>
    </citation>
    <scope>NUCLEOTIDE SEQUENCE</scope>
</reference>
<evidence type="ECO:0000259" key="6">
    <source>
        <dbReference type="PROSITE" id="PS51005"/>
    </source>
</evidence>
<dbReference type="Pfam" id="PF02365">
    <property type="entry name" value="NAM"/>
    <property type="match status" value="2"/>
</dbReference>
<gene>
    <name evidence="7" type="ORF">Tco_0802190</name>
</gene>
<dbReference type="PANTHER" id="PTHR31719">
    <property type="entry name" value="NAC TRANSCRIPTION FACTOR 56"/>
    <property type="match status" value="1"/>
</dbReference>
<evidence type="ECO:0000313" key="7">
    <source>
        <dbReference type="EMBL" id="GJS95222.1"/>
    </source>
</evidence>
<proteinExistence type="predicted"/>
<feature type="domain" description="NAC" evidence="6">
    <location>
        <begin position="1"/>
        <end position="90"/>
    </location>
</feature>
<dbReference type="Gene3D" id="2.170.150.80">
    <property type="entry name" value="NAC domain"/>
    <property type="match status" value="2"/>
</dbReference>
<name>A0ABQ4ZYY3_9ASTR</name>
<accession>A0ABQ4ZYY3</accession>
<keyword evidence="4" id="KW-0539">Nucleus</keyword>
<evidence type="ECO:0000313" key="8">
    <source>
        <dbReference type="Proteomes" id="UP001151760"/>
    </source>
</evidence>
<evidence type="ECO:0000256" key="5">
    <source>
        <dbReference type="SAM" id="MobiDB-lite"/>
    </source>
</evidence>
<dbReference type="SUPFAM" id="SSF101941">
    <property type="entry name" value="NAC domain"/>
    <property type="match status" value="2"/>
</dbReference>
<protein>
    <submittedName>
        <fullName evidence="7">NAC domain-containing protein</fullName>
    </submittedName>
</protein>
<feature type="domain" description="NAC" evidence="6">
    <location>
        <begin position="172"/>
        <end position="326"/>
    </location>
</feature>
<dbReference type="InterPro" id="IPR036093">
    <property type="entry name" value="NAC_dom_sf"/>
</dbReference>
<keyword evidence="2" id="KW-0238">DNA-binding</keyword>
<dbReference type="PANTHER" id="PTHR31719:SF179">
    <property type="entry name" value="OS08G0148400 PROTEIN"/>
    <property type="match status" value="1"/>
</dbReference>
<dbReference type="EMBL" id="BQNB010011793">
    <property type="protein sequence ID" value="GJS95222.1"/>
    <property type="molecule type" value="Genomic_DNA"/>
</dbReference>
<keyword evidence="1" id="KW-0805">Transcription regulation</keyword>
<sequence length="491" mass="57476">MNPNGDRPNRRTGDFGYWKTTQKDTTVYMYDDASGLEVGKKRCLVYYDASNKKSQWLMHEYTTIDPNIPVGSREDKMKLTDWVLCEIYKKETDDSKQQVLLSARHQHLDELSRRKRILMHHQGSSYQTSASTHVFQQQIQSTHQDNQFVELNEDNFSYNYEEVLELDYADSLNPGYRFCPTDSEIIVYYLQPKIETGEQHPKCRYYIADFYGDTPDNLAAKHRHCEYKWYFLTSRDRKYPNGNRPNRRIKNFGFWKATTKNKVICDDVTGEIVGSRRSLAFYDNYSRKTPWLMHEHINNNPNIPTGSRSDDMMKLSDWVLAKIYKKDENQNDNNNAAYQVENMMNPEDLMEDQNQLQDEPSPRRRRLSVNQESNQTNGARYIQIQDSNHYTGADLPIHPMDTSTDSSLIQPTFQDASQGIVTEQVQPSYGSSTYPSSMASINVLQQAYNIYQDTEYPQATLQSFPDQPMEWTQDDLFKEIMENLDEDTEQP</sequence>
<evidence type="ECO:0000256" key="1">
    <source>
        <dbReference type="ARBA" id="ARBA00023015"/>
    </source>
</evidence>
<organism evidence="7 8">
    <name type="scientific">Tanacetum coccineum</name>
    <dbReference type="NCBI Taxonomy" id="301880"/>
    <lineage>
        <taxon>Eukaryota</taxon>
        <taxon>Viridiplantae</taxon>
        <taxon>Streptophyta</taxon>
        <taxon>Embryophyta</taxon>
        <taxon>Tracheophyta</taxon>
        <taxon>Spermatophyta</taxon>
        <taxon>Magnoliopsida</taxon>
        <taxon>eudicotyledons</taxon>
        <taxon>Gunneridae</taxon>
        <taxon>Pentapetalae</taxon>
        <taxon>asterids</taxon>
        <taxon>campanulids</taxon>
        <taxon>Asterales</taxon>
        <taxon>Asteraceae</taxon>
        <taxon>Asteroideae</taxon>
        <taxon>Anthemideae</taxon>
        <taxon>Anthemidinae</taxon>
        <taxon>Tanacetum</taxon>
    </lineage>
</organism>
<evidence type="ECO:0000256" key="3">
    <source>
        <dbReference type="ARBA" id="ARBA00023163"/>
    </source>
</evidence>
<feature type="compositionally biased region" description="Polar residues" evidence="5">
    <location>
        <begin position="368"/>
        <end position="378"/>
    </location>
</feature>